<keyword evidence="7 9" id="KW-0472">Membrane</keyword>
<dbReference type="InterPro" id="IPR055348">
    <property type="entry name" value="DctQ"/>
</dbReference>
<evidence type="ECO:0000256" key="6">
    <source>
        <dbReference type="ARBA" id="ARBA00022989"/>
    </source>
</evidence>
<dbReference type="PANTHER" id="PTHR35011">
    <property type="entry name" value="2,3-DIKETO-L-GULONATE TRAP TRANSPORTER SMALL PERMEASE PROTEIN YIAM"/>
    <property type="match status" value="1"/>
</dbReference>
<gene>
    <name evidence="11" type="ORF">HMPREF9473_02046</name>
</gene>
<dbReference type="AlphaFoldDB" id="G5IEW9"/>
<keyword evidence="4" id="KW-0997">Cell inner membrane</keyword>
<dbReference type="Pfam" id="PF04290">
    <property type="entry name" value="DctQ"/>
    <property type="match status" value="1"/>
</dbReference>
<evidence type="ECO:0000256" key="5">
    <source>
        <dbReference type="ARBA" id="ARBA00022692"/>
    </source>
</evidence>
<keyword evidence="5 9" id="KW-0812">Transmembrane</keyword>
<keyword evidence="2" id="KW-0813">Transport</keyword>
<feature type="domain" description="Tripartite ATP-independent periplasmic transporters DctQ component" evidence="10">
    <location>
        <begin position="23"/>
        <end position="150"/>
    </location>
</feature>
<evidence type="ECO:0000256" key="7">
    <source>
        <dbReference type="ARBA" id="ARBA00023136"/>
    </source>
</evidence>
<dbReference type="GO" id="GO:0022857">
    <property type="term" value="F:transmembrane transporter activity"/>
    <property type="evidence" value="ECO:0007669"/>
    <property type="project" value="TreeGrafter"/>
</dbReference>
<organism evidence="11 12">
    <name type="scientific">Hungatella hathewayi WAL-18680</name>
    <dbReference type="NCBI Taxonomy" id="742737"/>
    <lineage>
        <taxon>Bacteria</taxon>
        <taxon>Bacillati</taxon>
        <taxon>Bacillota</taxon>
        <taxon>Clostridia</taxon>
        <taxon>Lachnospirales</taxon>
        <taxon>Lachnospiraceae</taxon>
        <taxon>Hungatella</taxon>
    </lineage>
</organism>
<dbReference type="GO" id="GO:0005886">
    <property type="term" value="C:plasma membrane"/>
    <property type="evidence" value="ECO:0007669"/>
    <property type="project" value="UniProtKB-SubCell"/>
</dbReference>
<evidence type="ECO:0000256" key="1">
    <source>
        <dbReference type="ARBA" id="ARBA00004429"/>
    </source>
</evidence>
<dbReference type="PANTHER" id="PTHR35011:SF2">
    <property type="entry name" value="2,3-DIKETO-L-GULONATE TRAP TRANSPORTER SMALL PERMEASE PROTEIN YIAM"/>
    <property type="match status" value="1"/>
</dbReference>
<dbReference type="Proteomes" id="UP000005384">
    <property type="component" value="Unassembled WGS sequence"/>
</dbReference>
<proteinExistence type="inferred from homology"/>
<accession>G5IEW9</accession>
<feature type="transmembrane region" description="Helical" evidence="9">
    <location>
        <begin position="48"/>
        <end position="66"/>
    </location>
</feature>
<keyword evidence="3" id="KW-1003">Cell membrane</keyword>
<dbReference type="HOGENOM" id="CLU_1651319_0_0_9"/>
<evidence type="ECO:0000313" key="12">
    <source>
        <dbReference type="Proteomes" id="UP000005384"/>
    </source>
</evidence>
<comment type="subcellular location">
    <subcellularLocation>
        <location evidence="1">Cell inner membrane</location>
        <topology evidence="1">Multi-pass membrane protein</topology>
    </subcellularLocation>
</comment>
<evidence type="ECO:0000256" key="3">
    <source>
        <dbReference type="ARBA" id="ARBA00022475"/>
    </source>
</evidence>
<evidence type="ECO:0000256" key="4">
    <source>
        <dbReference type="ARBA" id="ARBA00022519"/>
    </source>
</evidence>
<evidence type="ECO:0000256" key="9">
    <source>
        <dbReference type="SAM" id="Phobius"/>
    </source>
</evidence>
<reference evidence="11 12" key="1">
    <citation type="submission" date="2011-08" db="EMBL/GenBank/DDBJ databases">
        <title>The Genome Sequence of Clostridium hathewayi WAL-18680.</title>
        <authorList>
            <consortium name="The Broad Institute Genome Sequencing Platform"/>
            <person name="Earl A."/>
            <person name="Ward D."/>
            <person name="Feldgarden M."/>
            <person name="Gevers D."/>
            <person name="Finegold S.M."/>
            <person name="Summanen P.H."/>
            <person name="Molitoris D.R."/>
            <person name="Song M."/>
            <person name="Daigneault M."/>
            <person name="Allen-Vercoe E."/>
            <person name="Young S.K."/>
            <person name="Zeng Q."/>
            <person name="Gargeya S."/>
            <person name="Fitzgerald M."/>
            <person name="Haas B."/>
            <person name="Abouelleil A."/>
            <person name="Alvarado L."/>
            <person name="Arachchi H.M."/>
            <person name="Berlin A."/>
            <person name="Brown A."/>
            <person name="Chapman S.B."/>
            <person name="Chen Z."/>
            <person name="Dunbar C."/>
            <person name="Freedman E."/>
            <person name="Gearin G."/>
            <person name="Gellesch M."/>
            <person name="Goldberg J."/>
            <person name="Griggs A."/>
            <person name="Gujja S."/>
            <person name="Heiman D."/>
            <person name="Howarth C."/>
            <person name="Larson L."/>
            <person name="Lui A."/>
            <person name="MacDonald P.J.P."/>
            <person name="Montmayeur A."/>
            <person name="Murphy C."/>
            <person name="Neiman D."/>
            <person name="Pearson M."/>
            <person name="Priest M."/>
            <person name="Roberts A."/>
            <person name="Saif S."/>
            <person name="Shea T."/>
            <person name="Shenoy N."/>
            <person name="Sisk P."/>
            <person name="Stolte C."/>
            <person name="Sykes S."/>
            <person name="Wortman J."/>
            <person name="Nusbaum C."/>
            <person name="Birren B."/>
        </authorList>
    </citation>
    <scope>NUCLEOTIDE SEQUENCE [LARGE SCALE GENOMIC DNA]</scope>
    <source>
        <strain evidence="11 12">WAL-18680</strain>
    </source>
</reference>
<dbReference type="InterPro" id="IPR007387">
    <property type="entry name" value="TRAP_DctQ"/>
</dbReference>
<evidence type="ECO:0000259" key="10">
    <source>
        <dbReference type="Pfam" id="PF04290"/>
    </source>
</evidence>
<dbReference type="RefSeq" id="WP_006780026.1">
    <property type="nucleotide sequence ID" value="NZ_CP040506.1"/>
</dbReference>
<evidence type="ECO:0000256" key="2">
    <source>
        <dbReference type="ARBA" id="ARBA00022448"/>
    </source>
</evidence>
<dbReference type="GO" id="GO:0015740">
    <property type="term" value="P:C4-dicarboxylate transport"/>
    <property type="evidence" value="ECO:0007669"/>
    <property type="project" value="TreeGrafter"/>
</dbReference>
<keyword evidence="6 9" id="KW-1133">Transmembrane helix</keyword>
<feature type="transmembrane region" description="Helical" evidence="9">
    <location>
        <begin position="87"/>
        <end position="111"/>
    </location>
</feature>
<sequence length="162" mass="17756">MHKLQSGIDTVSTVISAIMCGLMMTILTVNIILRYLPGFGGFSWYMESSQYLNVWSMLIAGIAISVRTQHLKVNLAEDLAKGIGKKIVKILVAVFNVLFYIGMAYGAYLLATKAKQSISTMPQFKMAQVYWMIPVTAVLSAISVVIGLIVDLKDMDKEGAKA</sequence>
<keyword evidence="12" id="KW-1185">Reference proteome</keyword>
<dbReference type="EMBL" id="ADLN01000040">
    <property type="protein sequence ID" value="EHI59979.1"/>
    <property type="molecule type" value="Genomic_DNA"/>
</dbReference>
<comment type="caution">
    <text evidence="11">The sequence shown here is derived from an EMBL/GenBank/DDBJ whole genome shotgun (WGS) entry which is preliminary data.</text>
</comment>
<protein>
    <recommendedName>
        <fullName evidence="10">Tripartite ATP-independent periplasmic transporters DctQ component domain-containing protein</fullName>
    </recommendedName>
</protein>
<feature type="transmembrane region" description="Helical" evidence="9">
    <location>
        <begin position="12"/>
        <end position="36"/>
    </location>
</feature>
<evidence type="ECO:0000313" key="11">
    <source>
        <dbReference type="EMBL" id="EHI59979.1"/>
    </source>
</evidence>
<comment type="similarity">
    <text evidence="8">Belongs to the TRAP transporter small permease family.</text>
</comment>
<name>G5IEW9_9FIRM</name>
<dbReference type="PATRIC" id="fig|742737.3.peg.2067"/>
<dbReference type="OrthoDB" id="2054033at2"/>
<feature type="transmembrane region" description="Helical" evidence="9">
    <location>
        <begin position="131"/>
        <end position="152"/>
    </location>
</feature>
<evidence type="ECO:0000256" key="8">
    <source>
        <dbReference type="ARBA" id="ARBA00038436"/>
    </source>
</evidence>